<proteinExistence type="predicted"/>
<reference evidence="2" key="1">
    <citation type="submission" date="2020-09" db="EMBL/GenBank/DDBJ databases">
        <title>A novel bacterium of genus Mangrovicoccus, isolated from South China Sea.</title>
        <authorList>
            <person name="Huang H."/>
            <person name="Mo K."/>
            <person name="Hu Y."/>
        </authorList>
    </citation>
    <scope>NUCLEOTIDE SEQUENCE</scope>
    <source>
        <strain evidence="2">HB182678</strain>
    </source>
</reference>
<dbReference type="EMBL" id="JACVXA010000044">
    <property type="protein sequence ID" value="MBE3639329.1"/>
    <property type="molecule type" value="Genomic_DNA"/>
</dbReference>
<evidence type="ECO:0000256" key="1">
    <source>
        <dbReference type="SAM" id="SignalP"/>
    </source>
</evidence>
<sequence>MRAILAALLLLAMAACAPVRPDVGGSVGPGGAAAHAGVETGRINAGVSTNGSYASVDVVDTRNVDVAVGTHGTSASVRLGNSPVRVGVGRGGWRVGF</sequence>
<evidence type="ECO:0008006" key="4">
    <source>
        <dbReference type="Google" id="ProtNLM"/>
    </source>
</evidence>
<dbReference type="Proteomes" id="UP000609121">
    <property type="component" value="Unassembled WGS sequence"/>
</dbReference>
<dbReference type="RefSeq" id="WP_193183888.1">
    <property type="nucleotide sequence ID" value="NZ_JACVXA010000044.1"/>
</dbReference>
<keyword evidence="3" id="KW-1185">Reference proteome</keyword>
<dbReference type="AlphaFoldDB" id="A0A8J7CVZ2"/>
<dbReference type="PROSITE" id="PS51257">
    <property type="entry name" value="PROKAR_LIPOPROTEIN"/>
    <property type="match status" value="1"/>
</dbReference>
<gene>
    <name evidence="2" type="ORF">ICN82_14105</name>
</gene>
<name>A0A8J7CVZ2_9RHOB</name>
<feature type="signal peptide" evidence="1">
    <location>
        <begin position="1"/>
        <end position="17"/>
    </location>
</feature>
<evidence type="ECO:0000313" key="3">
    <source>
        <dbReference type="Proteomes" id="UP000609121"/>
    </source>
</evidence>
<accession>A0A8J7CVZ2</accession>
<evidence type="ECO:0000313" key="2">
    <source>
        <dbReference type="EMBL" id="MBE3639329.1"/>
    </source>
</evidence>
<feature type="chain" id="PRO_5035241379" description="Lipoprotein" evidence="1">
    <location>
        <begin position="18"/>
        <end position="97"/>
    </location>
</feature>
<comment type="caution">
    <text evidence="2">The sequence shown here is derived from an EMBL/GenBank/DDBJ whole genome shotgun (WGS) entry which is preliminary data.</text>
</comment>
<keyword evidence="1" id="KW-0732">Signal</keyword>
<protein>
    <recommendedName>
        <fullName evidence="4">Lipoprotein</fullName>
    </recommendedName>
</protein>
<organism evidence="2 3">
    <name type="scientific">Mangrovicoccus algicola</name>
    <dbReference type="NCBI Taxonomy" id="2771008"/>
    <lineage>
        <taxon>Bacteria</taxon>
        <taxon>Pseudomonadati</taxon>
        <taxon>Pseudomonadota</taxon>
        <taxon>Alphaproteobacteria</taxon>
        <taxon>Rhodobacterales</taxon>
        <taxon>Paracoccaceae</taxon>
        <taxon>Mangrovicoccus</taxon>
    </lineage>
</organism>